<feature type="active site" description="Acyl-ester intermediate" evidence="13">
    <location>
        <position position="64"/>
    </location>
</feature>
<keyword evidence="10" id="KW-0573">Peptidoglycan synthesis</keyword>
<evidence type="ECO:0000256" key="7">
    <source>
        <dbReference type="ARBA" id="ARBA00022729"/>
    </source>
</evidence>
<dbReference type="Gene3D" id="2.60.410.10">
    <property type="entry name" value="D-Ala-D-Ala carboxypeptidase, C-terminal domain"/>
    <property type="match status" value="1"/>
</dbReference>
<comment type="function">
    <text evidence="1">Removes C-terminal D-alanyl residues from sugar-peptide cell wall precursors.</text>
</comment>
<feature type="active site" description="Proton acceptor" evidence="13">
    <location>
        <position position="67"/>
    </location>
</feature>
<dbReference type="SUPFAM" id="SSF56601">
    <property type="entry name" value="beta-lactamase/transpeptidase-like"/>
    <property type="match status" value="1"/>
</dbReference>
<proteinExistence type="inferred from homology"/>
<dbReference type="SMART" id="SM00936">
    <property type="entry name" value="PBP5_C"/>
    <property type="match status" value="1"/>
</dbReference>
<evidence type="ECO:0000259" key="17">
    <source>
        <dbReference type="SMART" id="SM00936"/>
    </source>
</evidence>
<dbReference type="Pfam" id="PF00768">
    <property type="entry name" value="Peptidase_S11"/>
    <property type="match status" value="1"/>
</dbReference>
<protein>
    <recommendedName>
        <fullName evidence="4">serine-type D-Ala-D-Ala carboxypeptidase</fullName>
        <ecNumber evidence="4">3.4.16.4</ecNumber>
    </recommendedName>
</protein>
<name>A0A316GLS5_9RHOB</name>
<evidence type="ECO:0000256" key="15">
    <source>
        <dbReference type="RuleBase" id="RU004016"/>
    </source>
</evidence>
<dbReference type="GO" id="GO:0009002">
    <property type="term" value="F:serine-type D-Ala-D-Ala carboxypeptidase activity"/>
    <property type="evidence" value="ECO:0007669"/>
    <property type="project" value="UniProtKB-EC"/>
</dbReference>
<dbReference type="GO" id="GO:0006508">
    <property type="term" value="P:proteolysis"/>
    <property type="evidence" value="ECO:0007669"/>
    <property type="project" value="UniProtKB-KW"/>
</dbReference>
<dbReference type="InterPro" id="IPR012338">
    <property type="entry name" value="Beta-lactam/transpept-like"/>
</dbReference>
<dbReference type="InterPro" id="IPR001967">
    <property type="entry name" value="Peptidase_S11_N"/>
</dbReference>
<reference evidence="18 19" key="1">
    <citation type="submission" date="2018-05" db="EMBL/GenBank/DDBJ databases">
        <title>Genomic Encyclopedia of Type Strains, Phase IV (KMG-IV): sequencing the most valuable type-strain genomes for metagenomic binning, comparative biology and taxonomic classification.</title>
        <authorList>
            <person name="Goeker M."/>
        </authorList>
    </citation>
    <scope>NUCLEOTIDE SEQUENCE [LARGE SCALE GENOMIC DNA]</scope>
    <source>
        <strain evidence="18 19">DSM 16097</strain>
    </source>
</reference>
<comment type="pathway">
    <text evidence="2">Cell wall biogenesis; peptidoglycan biosynthesis.</text>
</comment>
<dbReference type="InterPro" id="IPR037167">
    <property type="entry name" value="Peptidase_S11_C_sf"/>
</dbReference>
<dbReference type="PRINTS" id="PR00725">
    <property type="entry name" value="DADACBPTASE1"/>
</dbReference>
<evidence type="ECO:0000256" key="2">
    <source>
        <dbReference type="ARBA" id="ARBA00004752"/>
    </source>
</evidence>
<dbReference type="PROSITE" id="PS51257">
    <property type="entry name" value="PROKAR_LIPOPROTEIN"/>
    <property type="match status" value="1"/>
</dbReference>
<evidence type="ECO:0000256" key="1">
    <source>
        <dbReference type="ARBA" id="ARBA00003217"/>
    </source>
</evidence>
<comment type="caution">
    <text evidence="18">The sequence shown here is derived from an EMBL/GenBank/DDBJ whole genome shotgun (WGS) entry which is preliminary data.</text>
</comment>
<keyword evidence="6" id="KW-0645">Protease</keyword>
<evidence type="ECO:0000256" key="8">
    <source>
        <dbReference type="ARBA" id="ARBA00022801"/>
    </source>
</evidence>
<dbReference type="GO" id="GO:0009252">
    <property type="term" value="P:peptidoglycan biosynthetic process"/>
    <property type="evidence" value="ECO:0007669"/>
    <property type="project" value="UniProtKB-UniPathway"/>
</dbReference>
<gene>
    <name evidence="18" type="ORF">C7455_103401</name>
</gene>
<keyword evidence="7 16" id="KW-0732">Signal</keyword>
<dbReference type="AlphaFoldDB" id="A0A316GLS5"/>
<keyword evidence="11" id="KW-0961">Cell wall biogenesis/degradation</keyword>
<dbReference type="SUPFAM" id="SSF69189">
    <property type="entry name" value="Penicillin-binding protein associated domain"/>
    <property type="match status" value="1"/>
</dbReference>
<dbReference type="UniPathway" id="UPA00219"/>
<keyword evidence="5 18" id="KW-0121">Carboxypeptidase</keyword>
<feature type="signal peptide" evidence="16">
    <location>
        <begin position="1"/>
        <end position="30"/>
    </location>
</feature>
<dbReference type="PANTHER" id="PTHR21581:SF6">
    <property type="entry name" value="TRAFFICKING PROTEIN PARTICLE COMPLEX SUBUNIT 12"/>
    <property type="match status" value="1"/>
</dbReference>
<dbReference type="EC" id="3.4.16.4" evidence="4"/>
<evidence type="ECO:0000256" key="3">
    <source>
        <dbReference type="ARBA" id="ARBA00007164"/>
    </source>
</evidence>
<keyword evidence="19" id="KW-1185">Reference proteome</keyword>
<keyword evidence="9" id="KW-0133">Cell shape</keyword>
<evidence type="ECO:0000256" key="5">
    <source>
        <dbReference type="ARBA" id="ARBA00022645"/>
    </source>
</evidence>
<dbReference type="Proteomes" id="UP000245708">
    <property type="component" value="Unassembled WGS sequence"/>
</dbReference>
<sequence length="402" mass="42242">MQAAPRPLILTAVAMLAAACLVLIAPVVRAQGFETEATAAYVIDHGTGQVLFSHNAEVPLPPASMSKLMPLLMTFEAIEEGRLTLETRLPVSAHAMSFGGSTMFLNTTDRPTVEELIRGVIIVSGNDASVVLAEALSPDGTEAGWARIATARARELGMTQTTLMNASGWPAAGHVMSMRDLGILAERIITEHPEMYAYFAETEFDYENRSPANRFNRNPLLALGIGADGLKTGHTSEAGYGLVGSATQGNRRVTFVITGLASGEARAREAERIVTWGLRQFVERQVVTGGTELARAPVFLGAATDVGLAPAEDLTLLLPATGAPGLTAEVTYTGPFMAPIATGDQLGELVVRMGAGVDAVEHRIPMLATEDVAQGGIGTRLGAATRDVLHRLIGPPPTLVGG</sequence>
<keyword evidence="8" id="KW-0378">Hydrolase</keyword>
<evidence type="ECO:0000256" key="6">
    <source>
        <dbReference type="ARBA" id="ARBA00022670"/>
    </source>
</evidence>
<comment type="catalytic activity">
    <reaction evidence="12">
        <text>Preferential cleavage: (Ac)2-L-Lys-D-Ala-|-D-Ala. Also transpeptidation of peptidyl-alanyl moieties that are N-acyl substituents of D-alanine.</text>
        <dbReference type="EC" id="3.4.16.4"/>
    </reaction>
</comment>
<organism evidence="18 19">
    <name type="scientific">Roseicyclus mahoneyensis</name>
    <dbReference type="NCBI Taxonomy" id="164332"/>
    <lineage>
        <taxon>Bacteria</taxon>
        <taxon>Pseudomonadati</taxon>
        <taxon>Pseudomonadota</taxon>
        <taxon>Alphaproteobacteria</taxon>
        <taxon>Rhodobacterales</taxon>
        <taxon>Roseobacteraceae</taxon>
        <taxon>Roseicyclus</taxon>
    </lineage>
</organism>
<dbReference type="InterPro" id="IPR018044">
    <property type="entry name" value="Peptidase_S11"/>
</dbReference>
<feature type="active site" evidence="13">
    <location>
        <position position="124"/>
    </location>
</feature>
<dbReference type="InterPro" id="IPR012907">
    <property type="entry name" value="Peptidase_S11_C"/>
</dbReference>
<evidence type="ECO:0000256" key="9">
    <source>
        <dbReference type="ARBA" id="ARBA00022960"/>
    </source>
</evidence>
<evidence type="ECO:0000256" key="10">
    <source>
        <dbReference type="ARBA" id="ARBA00022984"/>
    </source>
</evidence>
<evidence type="ECO:0000313" key="18">
    <source>
        <dbReference type="EMBL" id="PWK61198.1"/>
    </source>
</evidence>
<accession>A0A316GLS5</accession>
<dbReference type="InterPro" id="IPR015956">
    <property type="entry name" value="Peniciliin-bd_prot_C_sf"/>
</dbReference>
<feature type="domain" description="Peptidase S11 D-Ala-D-Ala carboxypeptidase A C-terminal" evidence="17">
    <location>
        <begin position="281"/>
        <end position="374"/>
    </location>
</feature>
<evidence type="ECO:0000256" key="12">
    <source>
        <dbReference type="ARBA" id="ARBA00034000"/>
    </source>
</evidence>
<evidence type="ECO:0000256" key="14">
    <source>
        <dbReference type="PIRSR" id="PIRSR618044-2"/>
    </source>
</evidence>
<feature type="chain" id="PRO_5016233448" description="serine-type D-Ala-D-Ala carboxypeptidase" evidence="16">
    <location>
        <begin position="31"/>
        <end position="402"/>
    </location>
</feature>
<dbReference type="EMBL" id="QGGW01000003">
    <property type="protein sequence ID" value="PWK61198.1"/>
    <property type="molecule type" value="Genomic_DNA"/>
</dbReference>
<comment type="similarity">
    <text evidence="3 15">Belongs to the peptidase S11 family.</text>
</comment>
<dbReference type="Pfam" id="PF07943">
    <property type="entry name" value="PBP5_C"/>
    <property type="match status" value="1"/>
</dbReference>
<feature type="binding site" evidence="14">
    <location>
        <position position="231"/>
    </location>
    <ligand>
        <name>substrate</name>
    </ligand>
</feature>
<evidence type="ECO:0000256" key="16">
    <source>
        <dbReference type="SAM" id="SignalP"/>
    </source>
</evidence>
<dbReference type="GO" id="GO:0071555">
    <property type="term" value="P:cell wall organization"/>
    <property type="evidence" value="ECO:0007669"/>
    <property type="project" value="UniProtKB-KW"/>
</dbReference>
<dbReference type="Gene3D" id="3.40.710.10">
    <property type="entry name" value="DD-peptidase/beta-lactamase superfamily"/>
    <property type="match status" value="1"/>
</dbReference>
<dbReference type="GO" id="GO:0008360">
    <property type="term" value="P:regulation of cell shape"/>
    <property type="evidence" value="ECO:0007669"/>
    <property type="project" value="UniProtKB-KW"/>
</dbReference>
<evidence type="ECO:0000256" key="11">
    <source>
        <dbReference type="ARBA" id="ARBA00023316"/>
    </source>
</evidence>
<evidence type="ECO:0000256" key="13">
    <source>
        <dbReference type="PIRSR" id="PIRSR618044-1"/>
    </source>
</evidence>
<evidence type="ECO:0000256" key="4">
    <source>
        <dbReference type="ARBA" id="ARBA00012448"/>
    </source>
</evidence>
<evidence type="ECO:0000313" key="19">
    <source>
        <dbReference type="Proteomes" id="UP000245708"/>
    </source>
</evidence>
<dbReference type="PANTHER" id="PTHR21581">
    <property type="entry name" value="D-ALANYL-D-ALANINE CARBOXYPEPTIDASE"/>
    <property type="match status" value="1"/>
</dbReference>